<evidence type="ECO:0000313" key="3">
    <source>
        <dbReference type="Proteomes" id="UP000075714"/>
    </source>
</evidence>
<proteinExistence type="predicted"/>
<gene>
    <name evidence="2" type="ORF">GPECTOR_8g130</name>
</gene>
<comment type="caution">
    <text evidence="2">The sequence shown here is derived from an EMBL/GenBank/DDBJ whole genome shotgun (WGS) entry which is preliminary data.</text>
</comment>
<dbReference type="EMBL" id="LSYV01000009">
    <property type="protein sequence ID" value="KXZ52738.1"/>
    <property type="molecule type" value="Genomic_DNA"/>
</dbReference>
<name>A0A150GSS1_GONPE</name>
<dbReference type="STRING" id="33097.A0A150GSS1"/>
<dbReference type="InterPro" id="IPR051681">
    <property type="entry name" value="Ser/Thr_Kinases-Pseudokinases"/>
</dbReference>
<dbReference type="InterPro" id="IPR001245">
    <property type="entry name" value="Ser-Thr/Tyr_kinase_cat_dom"/>
</dbReference>
<protein>
    <recommendedName>
        <fullName evidence="1">Protein kinase domain-containing protein</fullName>
    </recommendedName>
</protein>
<evidence type="ECO:0000259" key="1">
    <source>
        <dbReference type="PROSITE" id="PS50011"/>
    </source>
</evidence>
<organism evidence="2 3">
    <name type="scientific">Gonium pectorale</name>
    <name type="common">Green alga</name>
    <dbReference type="NCBI Taxonomy" id="33097"/>
    <lineage>
        <taxon>Eukaryota</taxon>
        <taxon>Viridiplantae</taxon>
        <taxon>Chlorophyta</taxon>
        <taxon>core chlorophytes</taxon>
        <taxon>Chlorophyceae</taxon>
        <taxon>CS clade</taxon>
        <taxon>Chlamydomonadales</taxon>
        <taxon>Volvocaceae</taxon>
        <taxon>Gonium</taxon>
    </lineage>
</organism>
<keyword evidence="3" id="KW-1185">Reference proteome</keyword>
<dbReference type="GO" id="GO:0004674">
    <property type="term" value="F:protein serine/threonine kinase activity"/>
    <property type="evidence" value="ECO:0007669"/>
    <property type="project" value="TreeGrafter"/>
</dbReference>
<dbReference type="PROSITE" id="PS50011">
    <property type="entry name" value="PROTEIN_KINASE_DOM"/>
    <property type="match status" value="1"/>
</dbReference>
<dbReference type="OrthoDB" id="543893at2759"/>
<reference evidence="3" key="1">
    <citation type="journal article" date="2016" name="Nat. Commun.">
        <title>The Gonium pectorale genome demonstrates co-option of cell cycle regulation during the evolution of multicellularity.</title>
        <authorList>
            <person name="Hanschen E.R."/>
            <person name="Marriage T.N."/>
            <person name="Ferris P.J."/>
            <person name="Hamaji T."/>
            <person name="Toyoda A."/>
            <person name="Fujiyama A."/>
            <person name="Neme R."/>
            <person name="Noguchi H."/>
            <person name="Minakuchi Y."/>
            <person name="Suzuki M."/>
            <person name="Kawai-Toyooka H."/>
            <person name="Smith D.R."/>
            <person name="Sparks H."/>
            <person name="Anderson J."/>
            <person name="Bakaric R."/>
            <person name="Luria V."/>
            <person name="Karger A."/>
            <person name="Kirschner M.W."/>
            <person name="Durand P.M."/>
            <person name="Michod R.E."/>
            <person name="Nozaki H."/>
            <person name="Olson B.J."/>
        </authorList>
    </citation>
    <scope>NUCLEOTIDE SEQUENCE [LARGE SCALE GENOMIC DNA]</scope>
    <source>
        <strain evidence="3">NIES-2863</strain>
    </source>
</reference>
<sequence length="163" mass="18229">MSLQRAQMPQDFGLARLRTTTVPTVTPGAGTPAYLAPECYDAANHVITHRSDIYSLSILLWEMLAGERPWADCLVMELGYKVVRQGRRPPLDALDEERCPLRLRNLIQQCWEGDPRRRPAAAEMVKCLALVQQAGRVGQGRLRVLGDGRVRRGVHRVYTGVGP</sequence>
<dbReference type="SUPFAM" id="SSF56112">
    <property type="entry name" value="Protein kinase-like (PK-like)"/>
    <property type="match status" value="1"/>
</dbReference>
<dbReference type="Gene3D" id="1.10.510.10">
    <property type="entry name" value="Transferase(Phosphotransferase) domain 1"/>
    <property type="match status" value="1"/>
</dbReference>
<dbReference type="GO" id="GO:0005524">
    <property type="term" value="F:ATP binding"/>
    <property type="evidence" value="ECO:0007669"/>
    <property type="project" value="InterPro"/>
</dbReference>
<dbReference type="PANTHER" id="PTHR44329">
    <property type="entry name" value="SERINE/THREONINE-PROTEIN KINASE TNNI3K-RELATED"/>
    <property type="match status" value="1"/>
</dbReference>
<evidence type="ECO:0000313" key="2">
    <source>
        <dbReference type="EMBL" id="KXZ52738.1"/>
    </source>
</evidence>
<feature type="domain" description="Protein kinase" evidence="1">
    <location>
        <begin position="1"/>
        <end position="131"/>
    </location>
</feature>
<dbReference type="Proteomes" id="UP000075714">
    <property type="component" value="Unassembled WGS sequence"/>
</dbReference>
<dbReference type="AlphaFoldDB" id="A0A150GSS1"/>
<dbReference type="InterPro" id="IPR000719">
    <property type="entry name" value="Prot_kinase_dom"/>
</dbReference>
<dbReference type="Pfam" id="PF07714">
    <property type="entry name" value="PK_Tyr_Ser-Thr"/>
    <property type="match status" value="1"/>
</dbReference>
<dbReference type="InterPro" id="IPR011009">
    <property type="entry name" value="Kinase-like_dom_sf"/>
</dbReference>
<accession>A0A150GSS1</accession>
<dbReference type="PANTHER" id="PTHR44329:SF214">
    <property type="entry name" value="PROTEIN KINASE DOMAIN-CONTAINING PROTEIN"/>
    <property type="match status" value="1"/>
</dbReference>